<protein>
    <submittedName>
        <fullName evidence="1">Uncharacterized protein</fullName>
    </submittedName>
</protein>
<dbReference type="EMBL" id="OOIL02003813">
    <property type="protein sequence ID" value="VFQ89559.1"/>
    <property type="molecule type" value="Genomic_DNA"/>
</dbReference>
<evidence type="ECO:0000313" key="2">
    <source>
        <dbReference type="Proteomes" id="UP000595140"/>
    </source>
</evidence>
<dbReference type="Proteomes" id="UP000595140">
    <property type="component" value="Unassembled WGS sequence"/>
</dbReference>
<sequence length="105" mass="11679">MERGGVAGGDGRGEAEEERLLDGVAMLDFDMLCSTVAMQVQSGKWGNFVNLEGEVDDDGAGRHGYGEGRGAFRMWEGELLYDCLDDRQIALQSTWYLHMILLLLY</sequence>
<name>A0A484MM47_9ASTE</name>
<accession>A0A484MM47</accession>
<reference evidence="1 2" key="1">
    <citation type="submission" date="2018-04" db="EMBL/GenBank/DDBJ databases">
        <authorList>
            <person name="Vogel A."/>
        </authorList>
    </citation>
    <scope>NUCLEOTIDE SEQUENCE [LARGE SCALE GENOMIC DNA]</scope>
</reference>
<dbReference type="AlphaFoldDB" id="A0A484MM47"/>
<dbReference type="OrthoDB" id="1045822at2759"/>
<evidence type="ECO:0000313" key="1">
    <source>
        <dbReference type="EMBL" id="VFQ89559.1"/>
    </source>
</evidence>
<proteinExistence type="predicted"/>
<organism evidence="1 2">
    <name type="scientific">Cuscuta campestris</name>
    <dbReference type="NCBI Taxonomy" id="132261"/>
    <lineage>
        <taxon>Eukaryota</taxon>
        <taxon>Viridiplantae</taxon>
        <taxon>Streptophyta</taxon>
        <taxon>Embryophyta</taxon>
        <taxon>Tracheophyta</taxon>
        <taxon>Spermatophyta</taxon>
        <taxon>Magnoliopsida</taxon>
        <taxon>eudicotyledons</taxon>
        <taxon>Gunneridae</taxon>
        <taxon>Pentapetalae</taxon>
        <taxon>asterids</taxon>
        <taxon>lamiids</taxon>
        <taxon>Solanales</taxon>
        <taxon>Convolvulaceae</taxon>
        <taxon>Cuscuteae</taxon>
        <taxon>Cuscuta</taxon>
        <taxon>Cuscuta subgen. Grammica</taxon>
        <taxon>Cuscuta sect. Cleistogrammica</taxon>
    </lineage>
</organism>
<gene>
    <name evidence="1" type="ORF">CCAM_LOCUS31335</name>
</gene>
<keyword evidence="2" id="KW-1185">Reference proteome</keyword>